<sequence>MIKSKMIANIVQFHYLSQCFFCVALRYCFIIHILSGPSCSCCGIMCILIGRRCTFCFIVGCKGSLHACL</sequence>
<dbReference type="AlphaFoldDB" id="A0A2K2DLF6"/>
<evidence type="ECO:0000256" key="1">
    <source>
        <dbReference type="SAM" id="Phobius"/>
    </source>
</evidence>
<reference evidence="3" key="3">
    <citation type="submission" date="2018-08" db="UniProtKB">
        <authorList>
            <consortium name="EnsemblPlants"/>
        </authorList>
    </citation>
    <scope>IDENTIFICATION</scope>
    <source>
        <strain evidence="3">cv. Bd21</strain>
    </source>
</reference>
<gene>
    <name evidence="2" type="ORF">BRADI_1g27503v3</name>
</gene>
<dbReference type="InParanoid" id="A0A2K2DLF6"/>
<dbReference type="Proteomes" id="UP000008810">
    <property type="component" value="Chromosome 1"/>
</dbReference>
<organism evidence="2">
    <name type="scientific">Brachypodium distachyon</name>
    <name type="common">Purple false brome</name>
    <name type="synonym">Trachynia distachya</name>
    <dbReference type="NCBI Taxonomy" id="15368"/>
    <lineage>
        <taxon>Eukaryota</taxon>
        <taxon>Viridiplantae</taxon>
        <taxon>Streptophyta</taxon>
        <taxon>Embryophyta</taxon>
        <taxon>Tracheophyta</taxon>
        <taxon>Spermatophyta</taxon>
        <taxon>Magnoliopsida</taxon>
        <taxon>Liliopsida</taxon>
        <taxon>Poales</taxon>
        <taxon>Poaceae</taxon>
        <taxon>BOP clade</taxon>
        <taxon>Pooideae</taxon>
        <taxon>Stipodae</taxon>
        <taxon>Brachypodieae</taxon>
        <taxon>Brachypodium</taxon>
    </lineage>
</organism>
<proteinExistence type="predicted"/>
<dbReference type="Gramene" id="PNT75104">
    <property type="protein sequence ID" value="PNT75104"/>
    <property type="gene ID" value="BRADI_1g27503v3"/>
</dbReference>
<evidence type="ECO:0000313" key="3">
    <source>
        <dbReference type="EnsemblPlants" id="PNT75104"/>
    </source>
</evidence>
<name>A0A2K2DLF6_BRADI</name>
<evidence type="ECO:0000313" key="2">
    <source>
        <dbReference type="EMBL" id="PNT75104.1"/>
    </source>
</evidence>
<protein>
    <submittedName>
        <fullName evidence="2 3">Uncharacterized protein</fullName>
    </submittedName>
</protein>
<keyword evidence="4" id="KW-1185">Reference proteome</keyword>
<reference evidence="2 3" key="1">
    <citation type="journal article" date="2010" name="Nature">
        <title>Genome sequencing and analysis of the model grass Brachypodium distachyon.</title>
        <authorList>
            <consortium name="International Brachypodium Initiative"/>
        </authorList>
    </citation>
    <scope>NUCLEOTIDE SEQUENCE [LARGE SCALE GENOMIC DNA]</scope>
    <source>
        <strain evidence="2 3">Bd21</strain>
    </source>
</reference>
<dbReference type="EnsemblPlants" id="PNT75104">
    <property type="protein sequence ID" value="PNT75104"/>
    <property type="gene ID" value="BRADI_1g27503v3"/>
</dbReference>
<dbReference type="EMBL" id="CM000880">
    <property type="protein sequence ID" value="PNT75104.1"/>
    <property type="molecule type" value="Genomic_DNA"/>
</dbReference>
<keyword evidence="1" id="KW-0472">Membrane</keyword>
<keyword evidence="1" id="KW-0812">Transmembrane</keyword>
<evidence type="ECO:0000313" key="4">
    <source>
        <dbReference type="Proteomes" id="UP000008810"/>
    </source>
</evidence>
<reference evidence="2" key="2">
    <citation type="submission" date="2017-06" db="EMBL/GenBank/DDBJ databases">
        <title>WGS assembly of Brachypodium distachyon.</title>
        <authorList>
            <consortium name="The International Brachypodium Initiative"/>
            <person name="Lucas S."/>
            <person name="Harmon-Smith M."/>
            <person name="Lail K."/>
            <person name="Tice H."/>
            <person name="Grimwood J."/>
            <person name="Bruce D."/>
            <person name="Barry K."/>
            <person name="Shu S."/>
            <person name="Lindquist E."/>
            <person name="Wang M."/>
            <person name="Pitluck S."/>
            <person name="Vogel J.P."/>
            <person name="Garvin D.F."/>
            <person name="Mockler T.C."/>
            <person name="Schmutz J."/>
            <person name="Rokhsar D."/>
            <person name="Bevan M.W."/>
        </authorList>
    </citation>
    <scope>NUCLEOTIDE SEQUENCE</scope>
    <source>
        <strain evidence="2">Bd21</strain>
    </source>
</reference>
<feature type="transmembrane region" description="Helical" evidence="1">
    <location>
        <begin position="12"/>
        <end position="34"/>
    </location>
</feature>
<accession>A0A2K2DLF6</accession>
<keyword evidence="1" id="KW-1133">Transmembrane helix</keyword>